<dbReference type="GO" id="GO:0005778">
    <property type="term" value="C:peroxisomal membrane"/>
    <property type="evidence" value="ECO:0007669"/>
    <property type="project" value="TreeGrafter"/>
</dbReference>
<dbReference type="EMBL" id="GECZ01004102">
    <property type="protein sequence ID" value="JAS65667.1"/>
    <property type="molecule type" value="Transcribed_RNA"/>
</dbReference>
<protein>
    <submittedName>
        <fullName evidence="12">Uncharacterized protein</fullName>
    </submittedName>
</protein>
<evidence type="ECO:0000256" key="4">
    <source>
        <dbReference type="ARBA" id="ARBA00022490"/>
    </source>
</evidence>
<feature type="region of interest" description="Disordered" evidence="9">
    <location>
        <begin position="120"/>
        <end position="140"/>
    </location>
</feature>
<feature type="repeat" description="TPR" evidence="8">
    <location>
        <begin position="509"/>
        <end position="542"/>
    </location>
</feature>
<evidence type="ECO:0000313" key="11">
    <source>
        <dbReference type="EMBL" id="JAS37882.1"/>
    </source>
</evidence>
<evidence type="ECO:0000256" key="7">
    <source>
        <dbReference type="ARBA" id="ARBA00023140"/>
    </source>
</evidence>
<dbReference type="EMBL" id="GECZ01023260">
    <property type="protein sequence ID" value="JAS46509.1"/>
    <property type="molecule type" value="Transcribed_RNA"/>
</dbReference>
<dbReference type="EMBL" id="GECZ01022443">
    <property type="protein sequence ID" value="JAS47326.1"/>
    <property type="molecule type" value="Transcribed_RNA"/>
</dbReference>
<evidence type="ECO:0000313" key="19">
    <source>
        <dbReference type="EMBL" id="JAS65099.1"/>
    </source>
</evidence>
<dbReference type="PANTHER" id="PTHR10130">
    <property type="entry name" value="PEROXISOMAL TARGETING SIGNAL 1 RECEPTOR PEX5"/>
    <property type="match status" value="1"/>
</dbReference>
<gene>
    <name evidence="20" type="ORF">g.42528</name>
    <name evidence="12" type="ORF">g.42529</name>
    <name evidence="13" type="ORF">g.42530</name>
    <name evidence="10" type="ORF">g.42531</name>
    <name evidence="18" type="ORF">g.42532</name>
    <name evidence="15" type="ORF">g.42533</name>
    <name evidence="19" type="ORF">g.42534</name>
    <name evidence="16" type="ORF">g.42535</name>
    <name evidence="17" type="ORF">g.42536</name>
    <name evidence="14" type="ORF">g.42537</name>
    <name evidence="11" type="ORF">g.42538</name>
</gene>
<evidence type="ECO:0000313" key="18">
    <source>
        <dbReference type="EMBL" id="JAS63568.1"/>
    </source>
</evidence>
<evidence type="ECO:0000313" key="10">
    <source>
        <dbReference type="EMBL" id="JAS37719.1"/>
    </source>
</evidence>
<dbReference type="EMBL" id="GECZ01009382">
    <property type="protein sequence ID" value="JAS60387.1"/>
    <property type="molecule type" value="Transcribed_RNA"/>
</dbReference>
<dbReference type="EMBL" id="GECZ01032050">
    <property type="protein sequence ID" value="JAS37719.1"/>
    <property type="molecule type" value="Transcribed_RNA"/>
</dbReference>
<sequence length="631" mass="70507">MALRDLVEGECGGANSLVRLTSHIVQDRGLKDEGLRHTFPHGEGFSSSNADQLVQQFFEETLGQATPTFRMDSLLAEMRDLERGLGAGPPIPSTPIAQLAAEQDVSCWAEQYLDSGKHFQESNQDSIWSAPQPGAPPPDKDTFELGFGPNWAKEYLQSTSEQLHLDEPEVNLTELGASEEYLAENTKNDSELKATANEILKTTSEDPKFNYSKFMKFMRQIGEGEVVIEDREVRNFSDDFASSWLQELEDYKQEIFDEKWKEASDTIDRSIGAGDIRNDLSNLRNVSLSKENEDSSFSLHPWTQDYTEYIDFASNLNKYKFAEENPMTDLPDAVAEGQKRLAAGDIPSAVLCFEAAAKTDPSNQLAWQLLGVTQAENEQDPQAIAAFKQCLELDPNNLTALMGLAVSYTNENFDHHACRALKDWLRANPKYSDLVPQDDTLNLGGQSMLTTMDLHKEVCDKFISAARRNPQDIDPDVQCGLGVLFNLTNEQDKAVDCFKSALQVRPNDFTMWNRLGATLANGGRPEEAVDAYHNALQLYPGFIRARYNLGITCTHLGAHKAAVEHFLSALNQQAAGRGVQGERSMAMSDTIWTTLRVVMTFLDQPELVQAVNDRDLQRLNREFIETGEHLS</sequence>
<evidence type="ECO:0000313" key="17">
    <source>
        <dbReference type="EMBL" id="JAS60387.1"/>
    </source>
</evidence>
<dbReference type="InterPro" id="IPR011990">
    <property type="entry name" value="TPR-like_helical_dom_sf"/>
</dbReference>
<dbReference type="SMART" id="SM00028">
    <property type="entry name" value="TPR"/>
    <property type="match status" value="4"/>
</dbReference>
<evidence type="ECO:0000256" key="1">
    <source>
        <dbReference type="ARBA" id="ARBA00004275"/>
    </source>
</evidence>
<dbReference type="EMBL" id="GECZ01024870">
    <property type="protein sequence ID" value="JAS44899.1"/>
    <property type="molecule type" value="Transcribed_RNA"/>
</dbReference>
<evidence type="ECO:0000256" key="5">
    <source>
        <dbReference type="ARBA" id="ARBA00022737"/>
    </source>
</evidence>
<dbReference type="EMBL" id="GECZ01021359">
    <property type="protein sequence ID" value="JAS48410.1"/>
    <property type="molecule type" value="Transcribed_RNA"/>
</dbReference>
<reference evidence="12" key="1">
    <citation type="submission" date="2015-11" db="EMBL/GenBank/DDBJ databases">
        <title>De novo transcriptome assembly of four potential Pierce s Disease insect vectors from Arizona vineyards.</title>
        <authorList>
            <person name="Tassone E.E."/>
        </authorList>
    </citation>
    <scope>NUCLEOTIDE SEQUENCE</scope>
</reference>
<accession>A0A1B6F3R8</accession>
<evidence type="ECO:0000256" key="2">
    <source>
        <dbReference type="ARBA" id="ARBA00004496"/>
    </source>
</evidence>
<dbReference type="Gene3D" id="6.10.280.230">
    <property type="match status" value="1"/>
</dbReference>
<evidence type="ECO:0000256" key="8">
    <source>
        <dbReference type="PROSITE-ProRule" id="PRU00339"/>
    </source>
</evidence>
<dbReference type="PROSITE" id="PS50005">
    <property type="entry name" value="TPR"/>
    <property type="match status" value="3"/>
</dbReference>
<feature type="repeat" description="TPR" evidence="8">
    <location>
        <begin position="364"/>
        <end position="397"/>
    </location>
</feature>
<keyword evidence="5" id="KW-0677">Repeat</keyword>
<dbReference type="PANTHER" id="PTHR10130:SF0">
    <property type="entry name" value="GH08708P"/>
    <property type="match status" value="1"/>
</dbReference>
<feature type="repeat" description="TPR" evidence="8">
    <location>
        <begin position="475"/>
        <end position="508"/>
    </location>
</feature>
<dbReference type="Gene3D" id="1.25.40.10">
    <property type="entry name" value="Tetratricopeptide repeat domain"/>
    <property type="match status" value="1"/>
</dbReference>
<organism evidence="12">
    <name type="scientific">Cuerna arida</name>
    <dbReference type="NCBI Taxonomy" id="1464854"/>
    <lineage>
        <taxon>Eukaryota</taxon>
        <taxon>Metazoa</taxon>
        <taxon>Ecdysozoa</taxon>
        <taxon>Arthropoda</taxon>
        <taxon>Hexapoda</taxon>
        <taxon>Insecta</taxon>
        <taxon>Pterygota</taxon>
        <taxon>Neoptera</taxon>
        <taxon>Paraneoptera</taxon>
        <taxon>Hemiptera</taxon>
        <taxon>Auchenorrhyncha</taxon>
        <taxon>Membracoidea</taxon>
        <taxon>Cicadellidae</taxon>
        <taxon>Cicadellinae</taxon>
        <taxon>Proconiini</taxon>
        <taxon>Cuerna</taxon>
    </lineage>
</organism>
<name>A0A1B6F3R8_9HEMI</name>
<evidence type="ECO:0000313" key="20">
    <source>
        <dbReference type="EMBL" id="JAS65667.1"/>
    </source>
</evidence>
<dbReference type="EMBL" id="GECZ01031887">
    <property type="protein sequence ID" value="JAS37882.1"/>
    <property type="molecule type" value="Transcribed_RNA"/>
</dbReference>
<evidence type="ECO:0000313" key="16">
    <source>
        <dbReference type="EMBL" id="JAS48410.1"/>
    </source>
</evidence>
<evidence type="ECO:0000313" key="12">
    <source>
        <dbReference type="EMBL" id="JAS44899.1"/>
    </source>
</evidence>
<dbReference type="GO" id="GO:0016560">
    <property type="term" value="P:protein import into peroxisome matrix, docking"/>
    <property type="evidence" value="ECO:0007669"/>
    <property type="project" value="TreeGrafter"/>
</dbReference>
<dbReference type="InterPro" id="IPR024111">
    <property type="entry name" value="PEX5/PEX5L"/>
</dbReference>
<keyword evidence="6 8" id="KW-0802">TPR repeat</keyword>
<dbReference type="Pfam" id="PF13432">
    <property type="entry name" value="TPR_16"/>
    <property type="match status" value="2"/>
</dbReference>
<evidence type="ECO:0000256" key="3">
    <source>
        <dbReference type="ARBA" id="ARBA00005348"/>
    </source>
</evidence>
<proteinExistence type="inferred from homology"/>
<dbReference type="EMBL" id="GECZ01004670">
    <property type="protein sequence ID" value="JAS65099.1"/>
    <property type="molecule type" value="Transcribed_RNA"/>
</dbReference>
<evidence type="ECO:0000313" key="14">
    <source>
        <dbReference type="EMBL" id="JAS47326.1"/>
    </source>
</evidence>
<keyword evidence="4" id="KW-0963">Cytoplasm</keyword>
<evidence type="ECO:0000313" key="13">
    <source>
        <dbReference type="EMBL" id="JAS46509.1"/>
    </source>
</evidence>
<dbReference type="SUPFAM" id="SSF48452">
    <property type="entry name" value="TPR-like"/>
    <property type="match status" value="1"/>
</dbReference>
<comment type="subcellular location">
    <subcellularLocation>
        <location evidence="2">Cytoplasm</location>
    </subcellularLocation>
    <subcellularLocation>
        <location evidence="1">Peroxisome</location>
    </subcellularLocation>
</comment>
<dbReference type="EMBL" id="GECZ01021984">
    <property type="protein sequence ID" value="JAS47785.1"/>
    <property type="molecule type" value="Transcribed_RNA"/>
</dbReference>
<dbReference type="AlphaFoldDB" id="A0A1B6F3R8"/>
<dbReference type="GO" id="GO:0005829">
    <property type="term" value="C:cytosol"/>
    <property type="evidence" value="ECO:0007669"/>
    <property type="project" value="TreeGrafter"/>
</dbReference>
<dbReference type="EMBL" id="GECZ01006201">
    <property type="protein sequence ID" value="JAS63568.1"/>
    <property type="molecule type" value="Transcribed_RNA"/>
</dbReference>
<evidence type="ECO:0000256" key="6">
    <source>
        <dbReference type="ARBA" id="ARBA00022803"/>
    </source>
</evidence>
<keyword evidence="7" id="KW-0576">Peroxisome</keyword>
<evidence type="ECO:0000256" key="9">
    <source>
        <dbReference type="SAM" id="MobiDB-lite"/>
    </source>
</evidence>
<dbReference type="GO" id="GO:0005052">
    <property type="term" value="F:peroxisome matrix targeting signal-1 binding"/>
    <property type="evidence" value="ECO:0007669"/>
    <property type="project" value="TreeGrafter"/>
</dbReference>
<evidence type="ECO:0000313" key="15">
    <source>
        <dbReference type="EMBL" id="JAS47785.1"/>
    </source>
</evidence>
<comment type="similarity">
    <text evidence="3">Belongs to the peroxisomal targeting signal receptor family.</text>
</comment>
<dbReference type="InterPro" id="IPR019734">
    <property type="entry name" value="TPR_rpt"/>
</dbReference>